<dbReference type="Proteomes" id="UP000691718">
    <property type="component" value="Unassembled WGS sequence"/>
</dbReference>
<evidence type="ECO:0000313" key="3">
    <source>
        <dbReference type="Proteomes" id="UP000691718"/>
    </source>
</evidence>
<evidence type="ECO:0000313" key="2">
    <source>
        <dbReference type="EMBL" id="CAG5019271.1"/>
    </source>
</evidence>
<proteinExistence type="predicted"/>
<reference evidence="2" key="1">
    <citation type="submission" date="2021-04" db="EMBL/GenBank/DDBJ databases">
        <authorList>
            <person name="Tunstrom K."/>
        </authorList>
    </citation>
    <scope>NUCLEOTIDE SEQUENCE</scope>
</reference>
<keyword evidence="1" id="KW-0175">Coiled coil</keyword>
<dbReference type="OrthoDB" id="7464812at2759"/>
<sequence>MKYQNLKTQLRLLDTVLKKKKDRYVMALAQYERELGALREKNEETDSNGPSNQELRAMIEKTELMRLVMSKLVMARTETNDGLADPRRKYALKPSR</sequence>
<evidence type="ECO:0000256" key="1">
    <source>
        <dbReference type="SAM" id="Coils"/>
    </source>
</evidence>
<gene>
    <name evidence="2" type="ORF">PAPOLLO_LOCUS17032</name>
</gene>
<accession>A0A8S3XE26</accession>
<name>A0A8S3XE26_PARAO</name>
<dbReference type="EMBL" id="CAJQZP010001129">
    <property type="protein sequence ID" value="CAG5019271.1"/>
    <property type="molecule type" value="Genomic_DNA"/>
</dbReference>
<keyword evidence="3" id="KW-1185">Reference proteome</keyword>
<organism evidence="2 3">
    <name type="scientific">Parnassius apollo</name>
    <name type="common">Apollo butterfly</name>
    <name type="synonym">Papilio apollo</name>
    <dbReference type="NCBI Taxonomy" id="110799"/>
    <lineage>
        <taxon>Eukaryota</taxon>
        <taxon>Metazoa</taxon>
        <taxon>Ecdysozoa</taxon>
        <taxon>Arthropoda</taxon>
        <taxon>Hexapoda</taxon>
        <taxon>Insecta</taxon>
        <taxon>Pterygota</taxon>
        <taxon>Neoptera</taxon>
        <taxon>Endopterygota</taxon>
        <taxon>Lepidoptera</taxon>
        <taxon>Glossata</taxon>
        <taxon>Ditrysia</taxon>
        <taxon>Papilionoidea</taxon>
        <taxon>Papilionidae</taxon>
        <taxon>Parnassiinae</taxon>
        <taxon>Parnassini</taxon>
        <taxon>Parnassius</taxon>
        <taxon>Parnassius</taxon>
    </lineage>
</organism>
<protein>
    <submittedName>
        <fullName evidence="2">(apollo) hypothetical protein</fullName>
    </submittedName>
</protein>
<feature type="coiled-coil region" evidence="1">
    <location>
        <begin position="3"/>
        <end position="48"/>
    </location>
</feature>
<comment type="caution">
    <text evidence="2">The sequence shown here is derived from an EMBL/GenBank/DDBJ whole genome shotgun (WGS) entry which is preliminary data.</text>
</comment>
<dbReference type="AlphaFoldDB" id="A0A8S3XE26"/>